<dbReference type="Proteomes" id="UP001057375">
    <property type="component" value="Unassembled WGS sequence"/>
</dbReference>
<evidence type="ECO:0000313" key="2">
    <source>
        <dbReference type="EMBL" id="GKT16624.1"/>
    </source>
</evidence>
<feature type="compositionally biased region" description="Polar residues" evidence="1">
    <location>
        <begin position="1"/>
        <end position="18"/>
    </location>
</feature>
<sequence>MRVSHSFTANGSSPSTASVGKDSAAFKDLPHFSEFIQRFNLILCSFKRIHILTHVLGLGIDVFYGFVQNSVHPIQDAPHSVSQVSSKFYTSDIQGYTKVFHGGFSHQYWAIARE</sequence>
<accession>A0ABQ5JYL5</accession>
<reference evidence="2" key="1">
    <citation type="submission" date="2022-03" db="EMBL/GenBank/DDBJ databases">
        <title>Draft genome sequence of Aduncisulcus paluster, a free-living microaerophilic Fornicata.</title>
        <authorList>
            <person name="Yuyama I."/>
            <person name="Kume K."/>
            <person name="Tamura T."/>
            <person name="Inagaki Y."/>
            <person name="Hashimoto T."/>
        </authorList>
    </citation>
    <scope>NUCLEOTIDE SEQUENCE</scope>
    <source>
        <strain evidence="2">NY0171</strain>
    </source>
</reference>
<organism evidence="2 3">
    <name type="scientific">Aduncisulcus paluster</name>
    <dbReference type="NCBI Taxonomy" id="2918883"/>
    <lineage>
        <taxon>Eukaryota</taxon>
        <taxon>Metamonada</taxon>
        <taxon>Carpediemonas-like organisms</taxon>
        <taxon>Aduncisulcus</taxon>
    </lineage>
</organism>
<name>A0ABQ5JYL5_9EUKA</name>
<evidence type="ECO:0000256" key="1">
    <source>
        <dbReference type="SAM" id="MobiDB-lite"/>
    </source>
</evidence>
<comment type="caution">
    <text evidence="2">The sequence shown here is derived from an EMBL/GenBank/DDBJ whole genome shotgun (WGS) entry which is preliminary data.</text>
</comment>
<dbReference type="EMBL" id="BQXS01011775">
    <property type="protein sequence ID" value="GKT16624.1"/>
    <property type="molecule type" value="Genomic_DNA"/>
</dbReference>
<feature type="region of interest" description="Disordered" evidence="1">
    <location>
        <begin position="1"/>
        <end position="21"/>
    </location>
</feature>
<proteinExistence type="predicted"/>
<gene>
    <name evidence="2" type="ORF">ADUPG1_010957</name>
</gene>
<evidence type="ECO:0000313" key="3">
    <source>
        <dbReference type="Proteomes" id="UP001057375"/>
    </source>
</evidence>
<keyword evidence="3" id="KW-1185">Reference proteome</keyword>
<protein>
    <submittedName>
        <fullName evidence="2">Uncharacterized protein</fullName>
    </submittedName>
</protein>